<comment type="similarity">
    <text evidence="2 8">Belongs to the glycosyltransferase 92 family.</text>
</comment>
<reference evidence="9" key="1">
    <citation type="journal article" date="2023" name="Mol. Biol. Evol.">
        <title>Third-Generation Sequencing Reveals the Adaptive Role of the Epigenome in Three Deep-Sea Polychaetes.</title>
        <authorList>
            <person name="Perez M."/>
            <person name="Aroh O."/>
            <person name="Sun Y."/>
            <person name="Lan Y."/>
            <person name="Juniper S.K."/>
            <person name="Young C.R."/>
            <person name="Angers B."/>
            <person name="Qian P.Y."/>
        </authorList>
    </citation>
    <scope>NUCLEOTIDE SEQUENCE</scope>
    <source>
        <strain evidence="9">R07B-5</strain>
    </source>
</reference>
<sequence length="484" mass="54339">MGLSALYRRKRFLIGAVTGVFLCCAYFLATSGDDKVPIYAPAPATAAVTRETTTTPIYKILRTPGLPQLVVTDRPQPEAIKLPPQSKGGRTATDGHWLLFSGPQEIFGYSAFYDNRPSLGAPPTVVRVIVVSDVTDAKKQLYCLFRYEGGVNKTASATRQAIGAGVYKRGKLYTEYIYTCPVDGTLPPEGVAIVAAPTDVASRFLPVEVPARWPEKMDFGVCVSVAYWNHTAERIVEWMELNRIIGVNHVIIYNNSLSAEAARVFAHYVASGFVDLRQSTNFIDDPGETTIHMHMSPVINDCMYRYMHRFSKILVIDLDELIVPRAHDNLTLMLAAIETAQTERHPARTYAFRNAYFFFDWTPDLAQPGRLATLRYRMRAPPSVEGTSAKCIVDPQACWAMHNHYCWAYTARFDTDAKEVSVGHSVGLNQHYKKCHLDAFEKPGACARVLANGTPDDTMLRFKQRLVPRFEQQMRELDLKNVRR</sequence>
<evidence type="ECO:0000256" key="1">
    <source>
        <dbReference type="ARBA" id="ARBA00004167"/>
    </source>
</evidence>
<protein>
    <recommendedName>
        <fullName evidence="8">Glycosyltransferase family 92 protein</fullName>
        <ecNumber evidence="8">2.4.1.-</ecNumber>
    </recommendedName>
</protein>
<dbReference type="AlphaFoldDB" id="A0AAD9KSI8"/>
<evidence type="ECO:0000256" key="2">
    <source>
        <dbReference type="ARBA" id="ARBA00007647"/>
    </source>
</evidence>
<accession>A0AAD9KSI8</accession>
<evidence type="ECO:0000256" key="4">
    <source>
        <dbReference type="ARBA" id="ARBA00022679"/>
    </source>
</evidence>
<proteinExistence type="inferred from homology"/>
<dbReference type="PANTHER" id="PTHR21461">
    <property type="entry name" value="GLYCOSYLTRANSFERASE FAMILY 92 PROTEIN"/>
    <property type="match status" value="1"/>
</dbReference>
<keyword evidence="5 8" id="KW-0812">Transmembrane</keyword>
<evidence type="ECO:0000313" key="9">
    <source>
        <dbReference type="EMBL" id="KAK2176522.1"/>
    </source>
</evidence>
<keyword evidence="4 8" id="KW-0808">Transferase</keyword>
<evidence type="ECO:0000256" key="8">
    <source>
        <dbReference type="RuleBase" id="RU366017"/>
    </source>
</evidence>
<gene>
    <name evidence="9" type="ORF">NP493_660g05042</name>
</gene>
<comment type="caution">
    <text evidence="9">The sequence shown here is derived from an EMBL/GenBank/DDBJ whole genome shotgun (WGS) entry which is preliminary data.</text>
</comment>
<keyword evidence="7 8" id="KW-0472">Membrane</keyword>
<dbReference type="PANTHER" id="PTHR21461:SF69">
    <property type="entry name" value="GLYCOSYLTRANSFERASE FAMILY 92 PROTEIN"/>
    <property type="match status" value="1"/>
</dbReference>
<evidence type="ECO:0000256" key="7">
    <source>
        <dbReference type="ARBA" id="ARBA00023136"/>
    </source>
</evidence>
<keyword evidence="3 8" id="KW-0328">Glycosyltransferase</keyword>
<evidence type="ECO:0000256" key="5">
    <source>
        <dbReference type="ARBA" id="ARBA00022692"/>
    </source>
</evidence>
<feature type="transmembrane region" description="Helical" evidence="8">
    <location>
        <begin position="12"/>
        <end position="29"/>
    </location>
</feature>
<dbReference type="GO" id="GO:0016020">
    <property type="term" value="C:membrane"/>
    <property type="evidence" value="ECO:0007669"/>
    <property type="project" value="UniProtKB-SubCell"/>
</dbReference>
<keyword evidence="6 8" id="KW-1133">Transmembrane helix</keyword>
<dbReference type="GO" id="GO:0005737">
    <property type="term" value="C:cytoplasm"/>
    <property type="evidence" value="ECO:0007669"/>
    <property type="project" value="TreeGrafter"/>
</dbReference>
<dbReference type="InterPro" id="IPR008166">
    <property type="entry name" value="Glyco_transf_92"/>
</dbReference>
<evidence type="ECO:0000256" key="6">
    <source>
        <dbReference type="ARBA" id="ARBA00022989"/>
    </source>
</evidence>
<dbReference type="GO" id="GO:0016757">
    <property type="term" value="F:glycosyltransferase activity"/>
    <property type="evidence" value="ECO:0007669"/>
    <property type="project" value="UniProtKB-UniRule"/>
</dbReference>
<organism evidence="9 10">
    <name type="scientific">Ridgeia piscesae</name>
    <name type="common">Tubeworm</name>
    <dbReference type="NCBI Taxonomy" id="27915"/>
    <lineage>
        <taxon>Eukaryota</taxon>
        <taxon>Metazoa</taxon>
        <taxon>Spiralia</taxon>
        <taxon>Lophotrochozoa</taxon>
        <taxon>Annelida</taxon>
        <taxon>Polychaeta</taxon>
        <taxon>Sedentaria</taxon>
        <taxon>Canalipalpata</taxon>
        <taxon>Sabellida</taxon>
        <taxon>Siboglinidae</taxon>
        <taxon>Ridgeia</taxon>
    </lineage>
</organism>
<dbReference type="EC" id="2.4.1.-" evidence="8"/>
<comment type="subcellular location">
    <subcellularLocation>
        <location evidence="1">Membrane</location>
        <topology evidence="1">Single-pass membrane protein</topology>
    </subcellularLocation>
</comment>
<evidence type="ECO:0000313" key="10">
    <source>
        <dbReference type="Proteomes" id="UP001209878"/>
    </source>
</evidence>
<evidence type="ECO:0000256" key="3">
    <source>
        <dbReference type="ARBA" id="ARBA00022676"/>
    </source>
</evidence>
<dbReference type="Pfam" id="PF01697">
    <property type="entry name" value="Glyco_transf_92"/>
    <property type="match status" value="1"/>
</dbReference>
<dbReference type="Proteomes" id="UP001209878">
    <property type="component" value="Unassembled WGS sequence"/>
</dbReference>
<keyword evidence="10" id="KW-1185">Reference proteome</keyword>
<name>A0AAD9KSI8_RIDPI</name>
<dbReference type="EMBL" id="JAODUO010000659">
    <property type="protein sequence ID" value="KAK2176522.1"/>
    <property type="molecule type" value="Genomic_DNA"/>
</dbReference>